<sequence>MLTEASIRLAPSDLQTTFVVVGKVHLHFFLTTLVGFRCPRLGAVRNPEGHNAGARAKAHLQALGYYAEGTGKTATEEDFQRLAMAALAGSSGPDYLLLR</sequence>
<keyword evidence="3" id="KW-1185">Reference proteome</keyword>
<reference evidence="2" key="2">
    <citation type="submission" date="2018-07" db="EMBL/GenBank/DDBJ databases">
        <authorList>
            <person name="Quirk P.G."/>
            <person name="Krulwich T.A."/>
        </authorList>
    </citation>
    <scope>NUCLEOTIDE SEQUENCE</scope>
</reference>
<reference evidence="3" key="1">
    <citation type="submission" date="2018-07" db="EMBL/GenBank/DDBJ databases">
        <title>Giant CbK-like Caulobacter bacteriophages have genetically divergent genomes.</title>
        <authorList>
            <person name="Wilson K.M."/>
            <person name="Ely B."/>
        </authorList>
    </citation>
    <scope>NUCLEOTIDE SEQUENCE [LARGE SCALE GENOMIC DNA]</scope>
</reference>
<evidence type="ECO:0000313" key="3">
    <source>
        <dbReference type="Proteomes" id="UP000259421"/>
    </source>
</evidence>
<organism evidence="2 3">
    <name type="scientific">Caulobacter phage CcrBL9</name>
    <dbReference type="NCBI Taxonomy" id="2283270"/>
    <lineage>
        <taxon>Viruses</taxon>
        <taxon>Duplodnaviria</taxon>
        <taxon>Heunggongvirae</taxon>
        <taxon>Uroviricota</taxon>
        <taxon>Caudoviricetes</taxon>
        <taxon>Jeanschmidtviridae</taxon>
        <taxon>Bertelyvirus</taxon>
        <taxon>Bertelyvirus BL9</taxon>
    </lineage>
</organism>
<dbReference type="EMBL" id="MH588546">
    <property type="protein sequence ID" value="AXQ69046.1"/>
    <property type="molecule type" value="Genomic_DNA"/>
</dbReference>
<accession>A0A385EFE1</accession>
<evidence type="ECO:0000313" key="1">
    <source>
        <dbReference type="EMBL" id="AXQ69046.1"/>
    </source>
</evidence>
<evidence type="ECO:0000313" key="2">
    <source>
        <dbReference type="EMBL" id="AXQ69562.1"/>
    </source>
</evidence>
<dbReference type="EMBL" id="MH588546">
    <property type="protein sequence ID" value="AXQ69562.1"/>
    <property type="molecule type" value="Genomic_DNA"/>
</dbReference>
<gene>
    <name evidence="1" type="ORF">CcrBL9_gp022</name>
    <name evidence="2" type="ORF">CcrBL9_gp538</name>
</gene>
<protein>
    <submittedName>
        <fullName evidence="2">Uncharacterized protein</fullName>
    </submittedName>
</protein>
<name>A0A385EFE1_9CAUD</name>
<reference evidence="2 3" key="3">
    <citation type="submission" date="2018-09" db="EMBL/GenBank/DDBJ databases">
        <title>Giant CbK-like Caulobacter bacteriophages have genetically divergent genomes.</title>
        <authorList>
            <person name="Wilson K."/>
            <person name="Ely B."/>
        </authorList>
    </citation>
    <scope>NUCLEOTIDE SEQUENCE [LARGE SCALE GENOMIC DNA]</scope>
</reference>
<proteinExistence type="predicted"/>
<dbReference type="Proteomes" id="UP000259421">
    <property type="component" value="Segment"/>
</dbReference>